<name>A0A8T0USH5_PANVG</name>
<reference evidence="2 3" key="1">
    <citation type="submission" date="2020-05" db="EMBL/GenBank/DDBJ databases">
        <title>WGS assembly of Panicum virgatum.</title>
        <authorList>
            <person name="Lovell J.T."/>
            <person name="Jenkins J."/>
            <person name="Shu S."/>
            <person name="Juenger T.E."/>
            <person name="Schmutz J."/>
        </authorList>
    </citation>
    <scope>NUCLEOTIDE SEQUENCE [LARGE SCALE GENOMIC DNA]</scope>
    <source>
        <strain evidence="3">cv. AP13</strain>
    </source>
</reference>
<dbReference type="AlphaFoldDB" id="A0A8T0USH5"/>
<proteinExistence type="predicted"/>
<feature type="compositionally biased region" description="Gly residues" evidence="1">
    <location>
        <begin position="31"/>
        <end position="41"/>
    </location>
</feature>
<organism evidence="2 3">
    <name type="scientific">Panicum virgatum</name>
    <name type="common">Blackwell switchgrass</name>
    <dbReference type="NCBI Taxonomy" id="38727"/>
    <lineage>
        <taxon>Eukaryota</taxon>
        <taxon>Viridiplantae</taxon>
        <taxon>Streptophyta</taxon>
        <taxon>Embryophyta</taxon>
        <taxon>Tracheophyta</taxon>
        <taxon>Spermatophyta</taxon>
        <taxon>Magnoliopsida</taxon>
        <taxon>Liliopsida</taxon>
        <taxon>Poales</taxon>
        <taxon>Poaceae</taxon>
        <taxon>PACMAD clade</taxon>
        <taxon>Panicoideae</taxon>
        <taxon>Panicodae</taxon>
        <taxon>Paniceae</taxon>
        <taxon>Panicinae</taxon>
        <taxon>Panicum</taxon>
        <taxon>Panicum sect. Hiantes</taxon>
    </lineage>
</organism>
<protein>
    <submittedName>
        <fullName evidence="2">Uncharacterized protein</fullName>
    </submittedName>
</protein>
<keyword evidence="3" id="KW-1185">Reference proteome</keyword>
<comment type="caution">
    <text evidence="2">The sequence shown here is derived from an EMBL/GenBank/DDBJ whole genome shotgun (WGS) entry which is preliminary data.</text>
</comment>
<evidence type="ECO:0000256" key="1">
    <source>
        <dbReference type="SAM" id="MobiDB-lite"/>
    </source>
</evidence>
<dbReference type="Proteomes" id="UP000823388">
    <property type="component" value="Chromosome 3K"/>
</dbReference>
<sequence>MGSNLGRSAAQAAGLVYSLPFLSHFRRGRRPGGQMGGGGPAARGKSAVGTGREKVVEMNKATKQGRGWGTGQTRKREAQVGRQRDDRPHCRAGSDSVCSANDHGATDYHGIGYKSS</sequence>
<evidence type="ECO:0000313" key="2">
    <source>
        <dbReference type="EMBL" id="KAG2625247.1"/>
    </source>
</evidence>
<accession>A0A8T0USH5</accession>
<dbReference type="EMBL" id="CM029041">
    <property type="protein sequence ID" value="KAG2625247.1"/>
    <property type="molecule type" value="Genomic_DNA"/>
</dbReference>
<feature type="compositionally biased region" description="Basic and acidic residues" evidence="1">
    <location>
        <begin position="74"/>
        <end position="89"/>
    </location>
</feature>
<gene>
    <name evidence="2" type="ORF">PVAP13_3KG203227</name>
</gene>
<feature type="region of interest" description="Disordered" evidence="1">
    <location>
        <begin position="25"/>
        <end position="116"/>
    </location>
</feature>
<evidence type="ECO:0000313" key="3">
    <source>
        <dbReference type="Proteomes" id="UP000823388"/>
    </source>
</evidence>